<proteinExistence type="predicted"/>
<organism evidence="1 2">
    <name type="scientific">Bacteroides stercoris</name>
    <dbReference type="NCBI Taxonomy" id="46506"/>
    <lineage>
        <taxon>Bacteria</taxon>
        <taxon>Pseudomonadati</taxon>
        <taxon>Bacteroidota</taxon>
        <taxon>Bacteroidia</taxon>
        <taxon>Bacteroidales</taxon>
        <taxon>Bacteroidaceae</taxon>
        <taxon>Bacteroides</taxon>
    </lineage>
</organism>
<dbReference type="EMBL" id="QSGN01000030">
    <property type="protein sequence ID" value="RHB27411.1"/>
    <property type="molecule type" value="Genomic_DNA"/>
</dbReference>
<protein>
    <submittedName>
        <fullName evidence="1">Uncharacterized protein</fullName>
    </submittedName>
</protein>
<comment type="caution">
    <text evidence="1">The sequence shown here is derived from an EMBL/GenBank/DDBJ whole genome shotgun (WGS) entry which is preliminary data.</text>
</comment>
<accession>A0A413V1D5</accession>
<evidence type="ECO:0000313" key="1">
    <source>
        <dbReference type="EMBL" id="RHB27411.1"/>
    </source>
</evidence>
<sequence>MNIFKLFLFIFPLVFTSCETSQTPVNDLSSLLEKIDNNSENYSEEDWNNITNEFTEIEEELSKYEYTDEELKEIGRIKGQILAKMTKSAVKDLKKQMEDLSKQLEGGLEGFFEEFNNGEVE</sequence>
<dbReference type="Proteomes" id="UP000283482">
    <property type="component" value="Unassembled WGS sequence"/>
</dbReference>
<name>A0A413V1D5_BACSE</name>
<evidence type="ECO:0000313" key="2">
    <source>
        <dbReference type="Proteomes" id="UP000283482"/>
    </source>
</evidence>
<dbReference type="AlphaFoldDB" id="A0A413V1D5"/>
<gene>
    <name evidence="1" type="ORF">DW889_11695</name>
</gene>
<dbReference type="PROSITE" id="PS51257">
    <property type="entry name" value="PROKAR_LIPOPROTEIN"/>
    <property type="match status" value="1"/>
</dbReference>
<reference evidence="1 2" key="1">
    <citation type="submission" date="2018-08" db="EMBL/GenBank/DDBJ databases">
        <title>A genome reference for cultivated species of the human gut microbiota.</title>
        <authorList>
            <person name="Zou Y."/>
            <person name="Xue W."/>
            <person name="Luo G."/>
        </authorList>
    </citation>
    <scope>NUCLEOTIDE SEQUENCE [LARGE SCALE GENOMIC DNA]</scope>
    <source>
        <strain evidence="1 2">AM40-34</strain>
    </source>
</reference>
<dbReference type="RefSeq" id="WP_055167643.1">
    <property type="nucleotide sequence ID" value="NZ_QSGN01000030.1"/>
</dbReference>